<evidence type="ECO:0000256" key="2">
    <source>
        <dbReference type="SAM" id="SignalP"/>
    </source>
</evidence>
<dbReference type="Pfam" id="PF13573">
    <property type="entry name" value="SprB"/>
    <property type="match status" value="9"/>
</dbReference>
<protein>
    <submittedName>
        <fullName evidence="4">T9SS type A sorting domain-containing protein</fullName>
    </submittedName>
</protein>
<dbReference type="Pfam" id="PF18962">
    <property type="entry name" value="Por_Secre_tail"/>
    <property type="match status" value="1"/>
</dbReference>
<accession>A0A9X1HC17</accession>
<dbReference type="Gene3D" id="2.60.40.740">
    <property type="match status" value="2"/>
</dbReference>
<feature type="domain" description="Secretion system C-terminal sorting" evidence="3">
    <location>
        <begin position="1302"/>
        <end position="1369"/>
    </location>
</feature>
<keyword evidence="5" id="KW-1185">Reference proteome</keyword>
<dbReference type="RefSeq" id="WP_223707009.1">
    <property type="nucleotide sequence ID" value="NZ_JAINUY010000004.1"/>
</dbReference>
<dbReference type="NCBIfam" id="TIGR04183">
    <property type="entry name" value="Por_Secre_tail"/>
    <property type="match status" value="1"/>
</dbReference>
<feature type="chain" id="PRO_5040996952" evidence="2">
    <location>
        <begin position="19"/>
        <end position="1371"/>
    </location>
</feature>
<reference evidence="4 5" key="1">
    <citation type="journal article" date="2023" name="Antonie Van Leeuwenhoek">
        <title>Flavobacterium potami sp. nov., a multi-metal resistance genes harbouring bacterium isolated from shallow river silt.</title>
        <authorList>
            <person name="Li S."/>
            <person name="Mao S."/>
            <person name="Mu W."/>
            <person name="Guo B."/>
            <person name="Li C."/>
            <person name="Zhu Q."/>
            <person name="Hou X."/>
            <person name="Zhao Y."/>
            <person name="Wei S."/>
            <person name="Liu H."/>
            <person name="Liu A."/>
        </authorList>
    </citation>
    <scope>NUCLEOTIDE SEQUENCE [LARGE SCALE GENOMIC DNA]</scope>
    <source>
        <strain evidence="4 5">17A</strain>
    </source>
</reference>
<keyword evidence="1 2" id="KW-0732">Signal</keyword>
<dbReference type="Proteomes" id="UP001139366">
    <property type="component" value="Unassembled WGS sequence"/>
</dbReference>
<evidence type="ECO:0000313" key="4">
    <source>
        <dbReference type="EMBL" id="MBZ4036016.1"/>
    </source>
</evidence>
<feature type="signal peptide" evidence="2">
    <location>
        <begin position="1"/>
        <end position="18"/>
    </location>
</feature>
<name>A0A9X1HC17_9FLAO</name>
<evidence type="ECO:0000256" key="1">
    <source>
        <dbReference type="ARBA" id="ARBA00022729"/>
    </source>
</evidence>
<comment type="caution">
    <text evidence="4">The sequence shown here is derived from an EMBL/GenBank/DDBJ whole genome shotgun (WGS) entry which is preliminary data.</text>
</comment>
<dbReference type="EMBL" id="JAINUY010000004">
    <property type="protein sequence ID" value="MBZ4036016.1"/>
    <property type="molecule type" value="Genomic_DNA"/>
</dbReference>
<organism evidence="4 5">
    <name type="scientific">Flavobacterium potami</name>
    <dbReference type="NCBI Taxonomy" id="2872310"/>
    <lineage>
        <taxon>Bacteria</taxon>
        <taxon>Pseudomonadati</taxon>
        <taxon>Bacteroidota</taxon>
        <taxon>Flavobacteriia</taxon>
        <taxon>Flavobacteriales</taxon>
        <taxon>Flavobacteriaceae</taxon>
        <taxon>Flavobacterium</taxon>
    </lineage>
</organism>
<evidence type="ECO:0000313" key="5">
    <source>
        <dbReference type="Proteomes" id="UP001139366"/>
    </source>
</evidence>
<dbReference type="InterPro" id="IPR025667">
    <property type="entry name" value="SprB_repeat"/>
</dbReference>
<proteinExistence type="predicted"/>
<gene>
    <name evidence="4" type="ORF">K6T82_14675</name>
</gene>
<sequence>MKKTLLCFLFLLPTLIFAQISSIIHCAGDNVFDLTSKTAELTKDRDPSQTYTIRYFLKYSDPAKGHEILNPQNYVCTDTHQEIFANVEGEGGTRTSYSFMIIVNSRLEFANASVSYPECGNTRVYLAARYGRSPHQYSLDGVHYQTASSFNNVAPGSYNIHIKDDYGCTKDSTLVVPSLTPFTATFLKIDNTCFGFKDGRIEVTANGGKLPYRYSINNNSAQTSNIFPNLAAGTYTVKVTDSNNCLEIYTLQIEQPNILLTPTTARNVTTPGGNDGEITVMASGGTPYYSYLLRNDFGIVRPFQSSNRFTAVAAGNYYVEVRDSKGCLTINPITVSSDPISSSPLVVSAAVTGINCTNFSGTITAQAAGGSGSYLYSLDGYNYVASNIFPNLSPGIYNLKVKDSNNVTESMNVIIEPYAELTVTGESSKIVSCSENSSSTITLTASGGARPYRYAIDNSAIYQESNTFSDLSAGTHTFTVKDANECTASNSLLIESPTSLTASAVVTQAQFCGDQNSVTINASGGKAPYAYSFSMGGIYSGINTSTLSPGNYTLFVKDSNGCIATTNVTVLAANVPVTTILSYTDVTSANSNDGSITVNATGGILPYRFSFLNSGSPAIISPASNFTFNNLAPGNYEIIVTDAKNCISQSLQVTITAPNPSASLTATADLVQPNCSNPIGVITVNASGGSGNYQYSIDGTTFNYSNVFTVSQSGTYTVNVRDSDNGLFSFNVAVSPLNPMALTATIISPVTCNNNGTIMAHVINGQAPYSYSINGSPFQYDTSIFTNLIAGNYSITAKDANGCMENAMITLQSPVALSASMFITEPQTCGDKHSVTIDATGGQVPYSYSFSGGDNYSQFNTSKLDPGTYSFFVKDANGCVAMTNTVTILSTTPLTTIATATNTTSANSSDGSITAMANGGIEPYTYSLLNNDNSVFVPAQANNTFNNLLSGMYGVIVKDALGCTSGITKVTISASLPTLIATIDILQPNCAFETGTITINATGGSGTYLYSIDNGITYSNSNIFNAVQPGTYTINVRDYNNTTYTSNVIIVAPVNPVLFTVSIVSPISCFSNGTIEVNAIEGKAPYSYSLNGSLFQTNKTFTNLVSGSYVISVKDANGCTNTSTITLQGPNLISASASVKNQTVTIDAQGGTGKLMYAISPNLNQYSANNIFSNLTFGTYTVIIQDESGCFVQLMVTVDPSPPVINGKTEIVLEFKSGQTLADIVIEGENIKWYSSKGTSTSKTNKSTETSLPLSTVLVDGVTYYASQTINGIESTERLAVTAKFNSSLATPDFDFNGFKFYPNPVKHMLSIANKTVIDNIEIFSVSGQSVLFKKINSTESEIDLSNLSVGMYIINVKSDGKEKAMKFIKK</sequence>
<dbReference type="InterPro" id="IPR026444">
    <property type="entry name" value="Secre_tail"/>
</dbReference>
<evidence type="ECO:0000259" key="3">
    <source>
        <dbReference type="Pfam" id="PF18962"/>
    </source>
</evidence>